<evidence type="ECO:0000256" key="2">
    <source>
        <dbReference type="ARBA" id="ARBA00022792"/>
    </source>
</evidence>
<keyword evidence="2" id="KW-0999">Mitochondrion inner membrane</keyword>
<evidence type="ECO:0000313" key="6">
    <source>
        <dbReference type="EMBL" id="OXV06035.1"/>
    </source>
</evidence>
<comment type="caution">
    <text evidence="6">The sequence shown here is derived from an EMBL/GenBank/DDBJ whole genome shotgun (WGS) entry which is preliminary data.</text>
</comment>
<dbReference type="InterPro" id="IPR039297">
    <property type="entry name" value="COX7a"/>
</dbReference>
<dbReference type="Pfam" id="PF02238">
    <property type="entry name" value="COX7a"/>
    <property type="match status" value="1"/>
</dbReference>
<keyword evidence="4 5" id="KW-0472">Membrane</keyword>
<keyword evidence="7" id="KW-1185">Reference proteome</keyword>
<dbReference type="AlphaFoldDB" id="A0A232LPG3"/>
<protein>
    <submittedName>
        <fullName evidence="6">Uncharacterized protein</fullName>
    </submittedName>
</protein>
<name>A0A232LPG3_9EURO</name>
<organism evidence="6 7">
    <name type="scientific">Elaphomyces granulatus</name>
    <dbReference type="NCBI Taxonomy" id="519963"/>
    <lineage>
        <taxon>Eukaryota</taxon>
        <taxon>Fungi</taxon>
        <taxon>Dikarya</taxon>
        <taxon>Ascomycota</taxon>
        <taxon>Pezizomycotina</taxon>
        <taxon>Eurotiomycetes</taxon>
        <taxon>Eurotiomycetidae</taxon>
        <taxon>Eurotiales</taxon>
        <taxon>Elaphomycetaceae</taxon>
        <taxon>Elaphomyces</taxon>
    </lineage>
</organism>
<dbReference type="EMBL" id="NPHW01006188">
    <property type="protein sequence ID" value="OXV06035.1"/>
    <property type="molecule type" value="Genomic_DNA"/>
</dbReference>
<evidence type="ECO:0000256" key="1">
    <source>
        <dbReference type="ARBA" id="ARBA00004273"/>
    </source>
</evidence>
<dbReference type="OrthoDB" id="5511599at2759"/>
<dbReference type="GO" id="GO:0005743">
    <property type="term" value="C:mitochondrial inner membrane"/>
    <property type="evidence" value="ECO:0007669"/>
    <property type="project" value="UniProtKB-SubCell"/>
</dbReference>
<evidence type="ECO:0000256" key="5">
    <source>
        <dbReference type="SAM" id="Phobius"/>
    </source>
</evidence>
<gene>
    <name evidence="6" type="ORF">Egran_06195</name>
</gene>
<dbReference type="Proteomes" id="UP000243515">
    <property type="component" value="Unassembled WGS sequence"/>
</dbReference>
<evidence type="ECO:0000256" key="3">
    <source>
        <dbReference type="ARBA" id="ARBA00023128"/>
    </source>
</evidence>
<keyword evidence="5" id="KW-1133">Transmembrane helix</keyword>
<accession>A0A232LPG3</accession>
<feature type="transmembrane region" description="Helical" evidence="5">
    <location>
        <begin position="43"/>
        <end position="63"/>
    </location>
</feature>
<evidence type="ECO:0000256" key="4">
    <source>
        <dbReference type="ARBA" id="ARBA00023136"/>
    </source>
</evidence>
<keyword evidence="5" id="KW-0812">Transmembrane</keyword>
<keyword evidence="3" id="KW-0496">Mitochondrion</keyword>
<evidence type="ECO:0000313" key="7">
    <source>
        <dbReference type="Proteomes" id="UP000243515"/>
    </source>
</evidence>
<proteinExistence type="predicted"/>
<reference evidence="6 7" key="1">
    <citation type="journal article" date="2015" name="Environ. Microbiol.">
        <title>Metagenome sequence of Elaphomyces granulatus from sporocarp tissue reveals Ascomycota ectomycorrhizal fingerprints of genome expansion and a Proteobacteria-rich microbiome.</title>
        <authorList>
            <person name="Quandt C.A."/>
            <person name="Kohler A."/>
            <person name="Hesse C.N."/>
            <person name="Sharpton T.J."/>
            <person name="Martin F."/>
            <person name="Spatafora J.W."/>
        </authorList>
    </citation>
    <scope>NUCLEOTIDE SEQUENCE [LARGE SCALE GENOMIC DNA]</scope>
    <source>
        <strain evidence="6 7">OSC145934</strain>
    </source>
</reference>
<comment type="subcellular location">
    <subcellularLocation>
        <location evidence="1">Mitochondrion inner membrane</location>
    </subcellularLocation>
</comment>
<sequence length="77" mass="9287">MVSRTLPRLFGFVYRENRVTSYQRLFQRHDGIRQWWKTERSGLLIYPYYVSLFGTSIATMYAMGRLVMGHKTWFGKE</sequence>